<sequence>MSQPLPQHHFFASGIPSQPPPSSWLYMTPEVGSRTLLAPAAAFDGSTHHHSSKFGGFIG</sequence>
<organism evidence="2 3">
    <name type="scientific">Trifolium medium</name>
    <dbReference type="NCBI Taxonomy" id="97028"/>
    <lineage>
        <taxon>Eukaryota</taxon>
        <taxon>Viridiplantae</taxon>
        <taxon>Streptophyta</taxon>
        <taxon>Embryophyta</taxon>
        <taxon>Tracheophyta</taxon>
        <taxon>Spermatophyta</taxon>
        <taxon>Magnoliopsida</taxon>
        <taxon>eudicotyledons</taxon>
        <taxon>Gunneridae</taxon>
        <taxon>Pentapetalae</taxon>
        <taxon>rosids</taxon>
        <taxon>fabids</taxon>
        <taxon>Fabales</taxon>
        <taxon>Fabaceae</taxon>
        <taxon>Papilionoideae</taxon>
        <taxon>50 kb inversion clade</taxon>
        <taxon>NPAAA clade</taxon>
        <taxon>Hologalegina</taxon>
        <taxon>IRL clade</taxon>
        <taxon>Trifolieae</taxon>
        <taxon>Trifolium</taxon>
    </lineage>
</organism>
<comment type="caution">
    <text evidence="2">The sequence shown here is derived from an EMBL/GenBank/DDBJ whole genome shotgun (WGS) entry which is preliminary data.</text>
</comment>
<name>A0A392SVW6_9FABA</name>
<feature type="region of interest" description="Disordered" evidence="1">
    <location>
        <begin position="1"/>
        <end position="20"/>
    </location>
</feature>
<dbReference type="AlphaFoldDB" id="A0A392SVW6"/>
<protein>
    <submittedName>
        <fullName evidence="2">Zinc finger protein 6-like</fullName>
    </submittedName>
</protein>
<proteinExistence type="predicted"/>
<evidence type="ECO:0000313" key="3">
    <source>
        <dbReference type="Proteomes" id="UP000265520"/>
    </source>
</evidence>
<reference evidence="2 3" key="1">
    <citation type="journal article" date="2018" name="Front. Plant Sci.">
        <title>Red Clover (Trifolium pratense) and Zigzag Clover (T. medium) - A Picture of Genomic Similarities and Differences.</title>
        <authorList>
            <person name="Dluhosova J."/>
            <person name="Istvanek J."/>
            <person name="Nedelnik J."/>
            <person name="Repkova J."/>
        </authorList>
    </citation>
    <scope>NUCLEOTIDE SEQUENCE [LARGE SCALE GENOMIC DNA]</scope>
    <source>
        <strain evidence="3">cv. 10/8</strain>
        <tissue evidence="2">Leaf</tissue>
    </source>
</reference>
<evidence type="ECO:0000256" key="1">
    <source>
        <dbReference type="SAM" id="MobiDB-lite"/>
    </source>
</evidence>
<accession>A0A392SVW6</accession>
<dbReference type="Proteomes" id="UP000265520">
    <property type="component" value="Unassembled WGS sequence"/>
</dbReference>
<feature type="non-terminal residue" evidence="2">
    <location>
        <position position="59"/>
    </location>
</feature>
<evidence type="ECO:0000313" key="2">
    <source>
        <dbReference type="EMBL" id="MCI52374.1"/>
    </source>
</evidence>
<keyword evidence="3" id="KW-1185">Reference proteome</keyword>
<dbReference type="EMBL" id="LXQA010446296">
    <property type="protein sequence ID" value="MCI52374.1"/>
    <property type="molecule type" value="Genomic_DNA"/>
</dbReference>